<dbReference type="Proteomes" id="UP000287547">
    <property type="component" value="Unassembled WGS sequence"/>
</dbReference>
<name>A0A428ZRI3_KIBAR</name>
<evidence type="ECO:0000313" key="1">
    <source>
        <dbReference type="EMBL" id="RSM90665.1"/>
    </source>
</evidence>
<dbReference type="AlphaFoldDB" id="A0A428ZRI3"/>
<dbReference type="RefSeq" id="WP_037258460.1">
    <property type="nucleotide sequence ID" value="NZ_QHKI01000002.1"/>
</dbReference>
<reference evidence="1 2" key="1">
    <citation type="submission" date="2018-05" db="EMBL/GenBank/DDBJ databases">
        <title>Evolution of GPA BGCs.</title>
        <authorList>
            <person name="Waglechner N."/>
            <person name="Wright G.D."/>
        </authorList>
    </citation>
    <scope>NUCLEOTIDE SEQUENCE [LARGE SCALE GENOMIC DNA]</scope>
    <source>
        <strain evidence="1 2">A82846</strain>
    </source>
</reference>
<proteinExistence type="predicted"/>
<accession>A0A428ZRI3</accession>
<dbReference type="EMBL" id="QHKI01000002">
    <property type="protein sequence ID" value="RSM90665.1"/>
    <property type="molecule type" value="Genomic_DNA"/>
</dbReference>
<protein>
    <submittedName>
        <fullName evidence="1">Transcriptional regulator</fullName>
    </submittedName>
</protein>
<evidence type="ECO:0000313" key="2">
    <source>
        <dbReference type="Proteomes" id="UP000287547"/>
    </source>
</evidence>
<comment type="caution">
    <text evidence="1">The sequence shown here is derived from an EMBL/GenBank/DDBJ whole genome shotgun (WGS) entry which is preliminary data.</text>
</comment>
<dbReference type="OrthoDB" id="3690688at2"/>
<gene>
    <name evidence="1" type="ORF">DMH04_04170</name>
</gene>
<organism evidence="1 2">
    <name type="scientific">Kibdelosporangium aridum</name>
    <dbReference type="NCBI Taxonomy" id="2030"/>
    <lineage>
        <taxon>Bacteria</taxon>
        <taxon>Bacillati</taxon>
        <taxon>Actinomycetota</taxon>
        <taxon>Actinomycetes</taxon>
        <taxon>Pseudonocardiales</taxon>
        <taxon>Pseudonocardiaceae</taxon>
        <taxon>Kibdelosporangium</taxon>
    </lineage>
</organism>
<sequence>MPDQFHSVLRAAIEDSGLTLDRLRHRLAQRGIQVSVTSLSYWQQGRSRPERADSLRAVHAIETILGMPRHSLAALLGPPRPRGRWTKRDRNYDGILAPSDALAEAVTPMIGPSDSKLRVFSQEDSVRVGTDRAIQSVHTRFVVETTADGPDRHLAVYCAEPGTDSADISVKAVANCRLGRVRRHPGAAVIAAELLFDRRLRIGETQFFDYAITISAPTASFDYRRGFRYPADVYVLRVQFGALPARVHGFTQVKPHGTVIVEDELIVTSGQWVHRAERTVKPGVIGIGWEWD</sequence>